<evidence type="ECO:0000313" key="2">
    <source>
        <dbReference type="EMBL" id="AKM54220.1"/>
    </source>
</evidence>
<dbReference type="RefSeq" id="WP_047791448.1">
    <property type="nucleotide sequence ID" value="NZ_CP011856.1"/>
</dbReference>
<dbReference type="Proteomes" id="UP000035661">
    <property type="component" value="Chromosome"/>
</dbReference>
<dbReference type="KEGG" id="seri:SERIO_v1c06500"/>
<dbReference type="SUPFAM" id="SSF100950">
    <property type="entry name" value="NagB/RpiA/CoA transferase-like"/>
    <property type="match status" value="2"/>
</dbReference>
<dbReference type="PANTHER" id="PTHR40596:SF1">
    <property type="entry name" value="CITRATE LYASE ALPHA CHAIN"/>
    <property type="match status" value="1"/>
</dbReference>
<dbReference type="AlphaFoldDB" id="A0A0H3XID3"/>
<comment type="catalytic activity">
    <reaction evidence="1">
        <text>citrate + acetyl-CoA = (3S)-citryl-CoA + acetate</text>
        <dbReference type="Rhea" id="RHEA:19405"/>
        <dbReference type="ChEBI" id="CHEBI:16947"/>
        <dbReference type="ChEBI" id="CHEBI:30089"/>
        <dbReference type="ChEBI" id="CHEBI:57288"/>
        <dbReference type="ChEBI" id="CHEBI:57321"/>
        <dbReference type="EC" id="2.8.3.10"/>
    </reaction>
</comment>
<evidence type="ECO:0000313" key="3">
    <source>
        <dbReference type="Proteomes" id="UP000035661"/>
    </source>
</evidence>
<dbReference type="InterPro" id="IPR006472">
    <property type="entry name" value="Citrate_lyase_asu"/>
</dbReference>
<dbReference type="GO" id="GO:0005737">
    <property type="term" value="C:cytoplasm"/>
    <property type="evidence" value="ECO:0007669"/>
    <property type="project" value="UniProtKB-SubCell"/>
</dbReference>
<gene>
    <name evidence="2" type="primary">citF</name>
    <name evidence="2" type="ORF">SERIO_v1c06500</name>
</gene>
<dbReference type="PIRSF" id="PIRSF009451">
    <property type="entry name" value="Citrt_lyas_alpha"/>
    <property type="match status" value="1"/>
</dbReference>
<accession>A0A0H3XID3</accession>
<evidence type="ECO:0000256" key="1">
    <source>
        <dbReference type="PIRNR" id="PIRNR009451"/>
    </source>
</evidence>
<dbReference type="EC" id="4.1.3.6" evidence="1"/>
<protein>
    <recommendedName>
        <fullName evidence="1">Citrate lyase alpha chain</fullName>
        <shortName evidence="1">Citrase alpha chain</shortName>
        <ecNumber evidence="1">2.8.3.10</ecNumber>
        <ecNumber evidence="1">4.1.3.6</ecNumber>
    </recommendedName>
    <alternativeName>
        <fullName evidence="1">Citrate (pro-3S)-lyase alpha chain</fullName>
    </alternativeName>
    <alternativeName>
        <fullName evidence="1">Citrate CoA-transferase subunit</fullName>
    </alternativeName>
</protein>
<comment type="catalytic activity">
    <reaction evidence="1">
        <text>citrate = oxaloacetate + acetate</text>
        <dbReference type="Rhea" id="RHEA:10760"/>
        <dbReference type="ChEBI" id="CHEBI:16452"/>
        <dbReference type="ChEBI" id="CHEBI:16947"/>
        <dbReference type="ChEBI" id="CHEBI:30089"/>
        <dbReference type="EC" id="4.1.3.6"/>
    </reaction>
</comment>
<reference evidence="3" key="2">
    <citation type="submission" date="2015-06" db="EMBL/GenBank/DDBJ databases">
        <title>Complete genome sequence of Spiroplasma eriocheiris TDA-040725-5 (DSM 21848).</title>
        <authorList>
            <person name="Lo W.-S."/>
            <person name="Kuo C.-H."/>
        </authorList>
    </citation>
    <scope>NUCLEOTIDE SEQUENCE [LARGE SCALE GENOMIC DNA]</scope>
    <source>
        <strain evidence="3">TDA-040725-5</strain>
    </source>
</reference>
<dbReference type="GO" id="GO:0009346">
    <property type="term" value="C:ATP-independent citrate lyase complex"/>
    <property type="evidence" value="ECO:0007669"/>
    <property type="project" value="UniProtKB-UniRule"/>
</dbReference>
<dbReference type="EC" id="2.8.3.10" evidence="1"/>
<dbReference type="STRING" id="315358.SERIO_v1c06500"/>
<dbReference type="Gene3D" id="3.40.1080.10">
    <property type="entry name" value="Glutaconate Coenzyme A-transferase"/>
    <property type="match status" value="2"/>
</dbReference>
<keyword evidence="1" id="KW-0808">Transferase</keyword>
<dbReference type="InterPro" id="IPR037171">
    <property type="entry name" value="NagB/RpiA_transferase-like"/>
</dbReference>
<dbReference type="GO" id="GO:0008814">
    <property type="term" value="F:citrate CoA-transferase activity"/>
    <property type="evidence" value="ECO:0007669"/>
    <property type="project" value="UniProtKB-UniRule"/>
</dbReference>
<dbReference type="GO" id="GO:0006084">
    <property type="term" value="P:acetyl-CoA metabolic process"/>
    <property type="evidence" value="ECO:0007669"/>
    <property type="project" value="UniProtKB-UniRule"/>
</dbReference>
<dbReference type="PANTHER" id="PTHR40596">
    <property type="entry name" value="CITRATE LYASE ALPHA CHAIN"/>
    <property type="match status" value="1"/>
</dbReference>
<dbReference type="EMBL" id="CP011856">
    <property type="protein sequence ID" value="AKM54220.1"/>
    <property type="molecule type" value="Genomic_DNA"/>
</dbReference>
<proteinExistence type="predicted"/>
<dbReference type="GO" id="GO:0008815">
    <property type="term" value="F:citrate (pro-3S)-lyase activity"/>
    <property type="evidence" value="ECO:0007669"/>
    <property type="project" value="UniProtKB-UniRule"/>
</dbReference>
<name>A0A0H3XID3_9MOLU</name>
<keyword evidence="1" id="KW-0963">Cytoplasm</keyword>
<keyword evidence="3" id="KW-1185">Reference proteome</keyword>
<dbReference type="Pfam" id="PF04223">
    <property type="entry name" value="CitF"/>
    <property type="match status" value="1"/>
</dbReference>
<comment type="subcellular location">
    <subcellularLocation>
        <location evidence="1">Cytoplasm</location>
    </subcellularLocation>
</comment>
<dbReference type="PATRIC" id="fig|743698.3.peg.652"/>
<sequence length="518" mass="56226">MAKYLNDEQLKQINKNHHYESYDSTKSHPSKFINHQSELPNYGKRKTKLVASLEEAILNAGLKDGMTISFHHHFRHGDKTVAQVLKIIEKLKIKNLTISASSFTKAHDCLIDYIKSGVVTGLEGSALRGKLGDAISEGILPQPAIIRSHGGRARAIESGESHINVAFLAASTSDEMGNANGSHGQSSVGALGYPMVDAQHADKVIIITDTLVPYPNSPISIPQTNVDYVVKVDEIGDTSKISSGEIHTTFSPKEIKIAQNIVKVITNTPGFKNGFSYQTGTGGASQSSLIMLREEMIKRNITAGFFLGGIIGEHVKFLEAGLVNKLLDVQCFDLVAAKSIKENENHLEMSASFYANPHTKGCATDKLDYGILSALEVDVNFDINVLTGADGYIRGASGGHSDVAYGNDISIVAVPLIRGRIPSITTKVQTVVTPGHTVDVVVTETGIVVNPLRQDLIEILTKAGVELKTIDQLRDEAYAIIGEPQMIEYDKNHPVAIVEYRDGSVIDIIYKVKPYVLD</sequence>
<organism evidence="2 3">
    <name type="scientific">Spiroplasma eriocheiris</name>
    <dbReference type="NCBI Taxonomy" id="315358"/>
    <lineage>
        <taxon>Bacteria</taxon>
        <taxon>Bacillati</taxon>
        <taxon>Mycoplasmatota</taxon>
        <taxon>Mollicutes</taxon>
        <taxon>Entomoplasmatales</taxon>
        <taxon>Spiroplasmataceae</taxon>
        <taxon>Spiroplasma</taxon>
    </lineage>
</organism>
<reference evidence="2 3" key="1">
    <citation type="journal article" date="2015" name="Genome Biol. Evol.">
        <title>Found and Lost: The Fates of Horizontally Acquired Genes in Arthropod-Symbiotic Spiroplasma.</title>
        <authorList>
            <person name="Lo W.S."/>
            <person name="Gasparich G.E."/>
            <person name="Kuo C.H."/>
        </authorList>
    </citation>
    <scope>NUCLEOTIDE SEQUENCE [LARGE SCALE GENOMIC DNA]</scope>
    <source>
        <strain evidence="3">TDA-040725-5</strain>
    </source>
</reference>
<keyword evidence="1 2" id="KW-0456">Lyase</keyword>
<dbReference type="NCBIfam" id="TIGR01584">
    <property type="entry name" value="citF"/>
    <property type="match status" value="1"/>
</dbReference>